<evidence type="ECO:0000256" key="1">
    <source>
        <dbReference type="SAM" id="MobiDB-lite"/>
    </source>
</evidence>
<dbReference type="EMBL" id="MCRM02000040">
    <property type="protein sequence ID" value="PNV71777.1"/>
    <property type="molecule type" value="Genomic_DNA"/>
</dbReference>
<protein>
    <submittedName>
        <fullName evidence="2">Uncharacterized protein</fullName>
    </submittedName>
</protein>
<proteinExistence type="predicted"/>
<name>A0ABX4YCU9_9LEPT</name>
<keyword evidence="3" id="KW-1185">Reference proteome</keyword>
<reference evidence="2" key="1">
    <citation type="submission" date="2018-01" db="EMBL/GenBank/DDBJ databases">
        <title>Genomic characterization of Leptospira inadai serogroup Lyme isolated from captured rat in Brazil and comparative analysis with human reference strain.</title>
        <authorList>
            <person name="Moreno L.Z."/>
            <person name="Loureiro A.P."/>
            <person name="Miraglia F."/>
            <person name="Kremer F.S."/>
            <person name="Eslabao M.R."/>
            <person name="Dellagostin O.A."/>
            <person name="Lilenbaum W."/>
            <person name="Moreno A.M."/>
        </authorList>
    </citation>
    <scope>NUCLEOTIDE SEQUENCE [LARGE SCALE GENOMIC DNA]</scope>
    <source>
        <strain evidence="2">M34/99</strain>
    </source>
</reference>
<gene>
    <name evidence="2" type="ORF">BES34_020960</name>
</gene>
<organism evidence="2 3">
    <name type="scientific">Leptospira inadai serovar Lyme</name>
    <dbReference type="NCBI Taxonomy" id="293084"/>
    <lineage>
        <taxon>Bacteria</taxon>
        <taxon>Pseudomonadati</taxon>
        <taxon>Spirochaetota</taxon>
        <taxon>Spirochaetia</taxon>
        <taxon>Leptospirales</taxon>
        <taxon>Leptospiraceae</taxon>
        <taxon>Leptospira</taxon>
    </lineage>
</organism>
<feature type="region of interest" description="Disordered" evidence="1">
    <location>
        <begin position="1"/>
        <end position="29"/>
    </location>
</feature>
<evidence type="ECO:0000313" key="2">
    <source>
        <dbReference type="EMBL" id="PNV71777.1"/>
    </source>
</evidence>
<evidence type="ECO:0000313" key="3">
    <source>
        <dbReference type="Proteomes" id="UP000094669"/>
    </source>
</evidence>
<comment type="caution">
    <text evidence="2">The sequence shown here is derived from an EMBL/GenBank/DDBJ whole genome shotgun (WGS) entry which is preliminary data.</text>
</comment>
<dbReference type="Proteomes" id="UP000094669">
    <property type="component" value="Unassembled WGS sequence"/>
</dbReference>
<accession>A0ABX4YCU9</accession>
<sequence length="63" mass="7170">MFLKAEDRGQRTEDRGQRTEDRGQRTEDRGQRIISISLATIFSKANYVGARCYWIFDVGVSGG</sequence>